<dbReference type="Pfam" id="PF00903">
    <property type="entry name" value="Glyoxalase"/>
    <property type="match status" value="1"/>
</dbReference>
<dbReference type="Gene3D" id="3.10.180.10">
    <property type="entry name" value="2,3-Dihydroxybiphenyl 1,2-Dioxygenase, domain 1"/>
    <property type="match status" value="1"/>
</dbReference>
<sequence>MLDHLGVQVADVDASLAFYLHVFGPIGVREAMRHPVGGSFVVGLAAGESGPEFWLSPARGAETRELHMAFRAPDRAAVDAVHEAAVSAGVEVLHAPREWPEYHPGYYGVFLRDPDGHNVEAVHHGGRHAAQPSAAVAARSSPTVSRASSVNSR</sequence>
<dbReference type="OrthoDB" id="5242506at2"/>
<proteinExistence type="predicted"/>
<protein>
    <submittedName>
        <fullName evidence="3">VOC family protein</fullName>
    </submittedName>
</protein>
<evidence type="ECO:0000313" key="3">
    <source>
        <dbReference type="EMBL" id="TNC27757.1"/>
    </source>
</evidence>
<gene>
    <name evidence="3" type="ORF">FG385_08570</name>
</gene>
<reference evidence="3 4" key="1">
    <citation type="submission" date="2019-06" db="EMBL/GenBank/DDBJ databases">
        <title>Amycolatopsis alkalitolerans sp. nov., isolated from Gastrodia elata Blume.</title>
        <authorList>
            <person name="Narsing Rao M.P."/>
            <person name="Li W.J."/>
        </authorList>
    </citation>
    <scope>NUCLEOTIDE SEQUENCE [LARGE SCALE GENOMIC DNA]</scope>
    <source>
        <strain evidence="3 4">SYSUP0005</strain>
    </source>
</reference>
<dbReference type="InterPro" id="IPR037523">
    <property type="entry name" value="VOC_core"/>
</dbReference>
<dbReference type="PANTHER" id="PTHR35006:SF2">
    <property type="entry name" value="GLYOXALASE FAMILY PROTEIN (AFU_ORTHOLOGUE AFUA_5G14830)"/>
    <property type="match status" value="1"/>
</dbReference>
<dbReference type="PROSITE" id="PS51819">
    <property type="entry name" value="VOC"/>
    <property type="match status" value="1"/>
</dbReference>
<organism evidence="3 4">
    <name type="scientific">Amycolatopsis alkalitolerans</name>
    <dbReference type="NCBI Taxonomy" id="2547244"/>
    <lineage>
        <taxon>Bacteria</taxon>
        <taxon>Bacillati</taxon>
        <taxon>Actinomycetota</taxon>
        <taxon>Actinomycetes</taxon>
        <taxon>Pseudonocardiales</taxon>
        <taxon>Pseudonocardiaceae</taxon>
        <taxon>Amycolatopsis</taxon>
    </lineage>
</organism>
<dbReference type="PANTHER" id="PTHR35006">
    <property type="entry name" value="GLYOXALASE FAMILY PROTEIN (AFU_ORTHOLOGUE AFUA_5G14830)"/>
    <property type="match status" value="1"/>
</dbReference>
<feature type="region of interest" description="Disordered" evidence="1">
    <location>
        <begin position="124"/>
        <end position="153"/>
    </location>
</feature>
<dbReference type="AlphaFoldDB" id="A0A5C4M5Y0"/>
<dbReference type="EMBL" id="VDFW01000005">
    <property type="protein sequence ID" value="TNC27757.1"/>
    <property type="molecule type" value="Genomic_DNA"/>
</dbReference>
<dbReference type="SUPFAM" id="SSF54593">
    <property type="entry name" value="Glyoxalase/Bleomycin resistance protein/Dihydroxybiphenyl dioxygenase"/>
    <property type="match status" value="1"/>
</dbReference>
<evidence type="ECO:0000259" key="2">
    <source>
        <dbReference type="PROSITE" id="PS51819"/>
    </source>
</evidence>
<dbReference type="InterPro" id="IPR004360">
    <property type="entry name" value="Glyas_Fos-R_dOase_dom"/>
</dbReference>
<comment type="caution">
    <text evidence="3">The sequence shown here is derived from an EMBL/GenBank/DDBJ whole genome shotgun (WGS) entry which is preliminary data.</text>
</comment>
<evidence type="ECO:0000256" key="1">
    <source>
        <dbReference type="SAM" id="MobiDB-lite"/>
    </source>
</evidence>
<evidence type="ECO:0000313" key="4">
    <source>
        <dbReference type="Proteomes" id="UP000305546"/>
    </source>
</evidence>
<dbReference type="RefSeq" id="WP_139096080.1">
    <property type="nucleotide sequence ID" value="NZ_VDFW01000005.1"/>
</dbReference>
<feature type="compositionally biased region" description="Low complexity" evidence="1">
    <location>
        <begin position="129"/>
        <end position="153"/>
    </location>
</feature>
<feature type="domain" description="VOC" evidence="2">
    <location>
        <begin position="1"/>
        <end position="124"/>
    </location>
</feature>
<accession>A0A5C4M5Y0</accession>
<dbReference type="Proteomes" id="UP000305546">
    <property type="component" value="Unassembled WGS sequence"/>
</dbReference>
<keyword evidence="4" id="KW-1185">Reference proteome</keyword>
<dbReference type="InterPro" id="IPR029068">
    <property type="entry name" value="Glyas_Bleomycin-R_OHBP_Dase"/>
</dbReference>
<dbReference type="CDD" id="cd07262">
    <property type="entry name" value="VOC_like"/>
    <property type="match status" value="1"/>
</dbReference>
<name>A0A5C4M5Y0_9PSEU</name>